<dbReference type="EC" id="2.1.1.6" evidence="1"/>
<evidence type="ECO:0000256" key="7">
    <source>
        <dbReference type="SAM" id="Phobius"/>
    </source>
</evidence>
<evidence type="ECO:0000256" key="2">
    <source>
        <dbReference type="ARBA" id="ARBA00022603"/>
    </source>
</evidence>
<dbReference type="GO" id="GO:0006584">
    <property type="term" value="P:catecholamine metabolic process"/>
    <property type="evidence" value="ECO:0007669"/>
    <property type="project" value="UniProtKB-KW"/>
</dbReference>
<comment type="similarity">
    <text evidence="6">Belongs to the class I-like SAM-binding methyltransferase superfamily. Cation-dependent O-methyltransferase family.</text>
</comment>
<dbReference type="PROSITE" id="PS51682">
    <property type="entry name" value="SAM_OMT_I"/>
    <property type="match status" value="1"/>
</dbReference>
<dbReference type="Pfam" id="PF01596">
    <property type="entry name" value="Methyltransf_3"/>
    <property type="match status" value="1"/>
</dbReference>
<dbReference type="PANTHER" id="PTHR43836">
    <property type="entry name" value="CATECHOL O-METHYLTRANSFERASE 1-RELATED"/>
    <property type="match status" value="1"/>
</dbReference>
<keyword evidence="3 8" id="KW-0808">Transferase</keyword>
<reference evidence="8 9" key="1">
    <citation type="submission" date="2016-02" db="EMBL/GenBank/DDBJ databases">
        <title>Genome analysis of coral dinoflagellate symbionts highlights evolutionary adaptations to a symbiotic lifestyle.</title>
        <authorList>
            <person name="Aranda M."/>
            <person name="Li Y."/>
            <person name="Liew Y.J."/>
            <person name="Baumgarten S."/>
            <person name="Simakov O."/>
            <person name="Wilson M."/>
            <person name="Piel J."/>
            <person name="Ashoor H."/>
            <person name="Bougouffa S."/>
            <person name="Bajic V.B."/>
            <person name="Ryu T."/>
            <person name="Ravasi T."/>
            <person name="Bayer T."/>
            <person name="Micklem G."/>
            <person name="Kim H."/>
            <person name="Bhak J."/>
            <person name="Lajeunesse T.C."/>
            <person name="Voolstra C.R."/>
        </authorList>
    </citation>
    <scope>NUCLEOTIDE SEQUENCE [LARGE SCALE GENOMIC DNA]</scope>
    <source>
        <strain evidence="8 9">CCMP2467</strain>
    </source>
</reference>
<sequence>MVPVSVVVVLAVVVLMDFVFDFIMVVVLVVVVLVVLVFLMAVVVLVLVVAGAAVHHLLHPNDHAASLGNAGGTRLLTQALLMACEQHGHDQEERRVLSGLADALPEEVAVLLRKTSAGLLSSAQMTNVPTVPITRTSSSYRKELSILRRALRVEPNSPDAVLEAMSDFGQELGEAGAWAKFAGGSKAQSLLAALGGAAPTGRGPPEVLEIGTYCSYSAISIVTGSSAQVTSIEIDPILVAIARGIITHAGLSSRVRVWTGHSRLLLPLLMQRRQQERPAAPWFDAMFIDRWGTQYPEDLDFVEKLGLLRPSGALLVADNVLRTAAAHFLWRLTTDKVQQPSGKLQRIFASRTVEVNEVGDASDVDWMSVSVTLRGIPDEQALVREQVPDELEELQRVSELMRLRTTKAGSFVSLAEIQTEIPQLLAGQCFFVFLLTLTLWDRRRLCLNLLGLDLHDDRCVEEQEVSIGDIAS</sequence>
<evidence type="ECO:0000256" key="5">
    <source>
        <dbReference type="ARBA" id="ARBA00022939"/>
    </source>
</evidence>
<evidence type="ECO:0000256" key="3">
    <source>
        <dbReference type="ARBA" id="ARBA00022679"/>
    </source>
</evidence>
<comment type="caution">
    <text evidence="8">The sequence shown here is derived from an EMBL/GenBank/DDBJ whole genome shotgun (WGS) entry which is preliminary data.</text>
</comment>
<dbReference type="InterPro" id="IPR002935">
    <property type="entry name" value="SAM_O-MeTrfase"/>
</dbReference>
<evidence type="ECO:0000256" key="1">
    <source>
        <dbReference type="ARBA" id="ARBA00012880"/>
    </source>
</evidence>
<dbReference type="CDD" id="cd02440">
    <property type="entry name" value="AdoMet_MTases"/>
    <property type="match status" value="1"/>
</dbReference>
<keyword evidence="2 8" id="KW-0489">Methyltransferase</keyword>
<accession>A0A1Q9DIL8</accession>
<keyword evidence="7" id="KW-0472">Membrane</keyword>
<dbReference type="Gene3D" id="3.40.50.150">
    <property type="entry name" value="Vaccinia Virus protein VP39"/>
    <property type="match status" value="1"/>
</dbReference>
<dbReference type="AlphaFoldDB" id="A0A1Q9DIL8"/>
<evidence type="ECO:0000313" key="8">
    <source>
        <dbReference type="EMBL" id="OLP94990.1"/>
    </source>
</evidence>
<dbReference type="PANTHER" id="PTHR43836:SF2">
    <property type="entry name" value="CATECHOL O-METHYLTRANSFERASE 1-RELATED"/>
    <property type="match status" value="1"/>
</dbReference>
<keyword evidence="7" id="KW-0812">Transmembrane</keyword>
<evidence type="ECO:0000313" key="9">
    <source>
        <dbReference type="Proteomes" id="UP000186817"/>
    </source>
</evidence>
<gene>
    <name evidence="8" type="primary">Comt</name>
    <name evidence="8" type="ORF">AK812_SmicGene22943</name>
</gene>
<organism evidence="8 9">
    <name type="scientific">Symbiodinium microadriaticum</name>
    <name type="common">Dinoflagellate</name>
    <name type="synonym">Zooxanthella microadriatica</name>
    <dbReference type="NCBI Taxonomy" id="2951"/>
    <lineage>
        <taxon>Eukaryota</taxon>
        <taxon>Sar</taxon>
        <taxon>Alveolata</taxon>
        <taxon>Dinophyceae</taxon>
        <taxon>Suessiales</taxon>
        <taxon>Symbiodiniaceae</taxon>
        <taxon>Symbiodinium</taxon>
    </lineage>
</organism>
<keyword evidence="4" id="KW-0949">S-adenosyl-L-methionine</keyword>
<dbReference type="EMBL" id="LSRX01000520">
    <property type="protein sequence ID" value="OLP94990.1"/>
    <property type="molecule type" value="Genomic_DNA"/>
</dbReference>
<keyword evidence="5" id="KW-0128">Catecholamine metabolism</keyword>
<evidence type="ECO:0000256" key="4">
    <source>
        <dbReference type="ARBA" id="ARBA00022691"/>
    </source>
</evidence>
<keyword evidence="7" id="KW-1133">Transmembrane helix</keyword>
<dbReference type="SUPFAM" id="SSF53335">
    <property type="entry name" value="S-adenosyl-L-methionine-dependent methyltransferases"/>
    <property type="match status" value="1"/>
</dbReference>
<feature type="transmembrane region" description="Helical" evidence="7">
    <location>
        <begin position="6"/>
        <end position="30"/>
    </location>
</feature>
<dbReference type="OrthoDB" id="436948at2759"/>
<name>A0A1Q9DIL8_SYMMI</name>
<proteinExistence type="inferred from homology"/>
<protein>
    <recommendedName>
        <fullName evidence="1">catechol O-methyltransferase</fullName>
        <ecNumber evidence="1">2.1.1.6</ecNumber>
    </recommendedName>
</protein>
<feature type="transmembrane region" description="Helical" evidence="7">
    <location>
        <begin position="37"/>
        <end position="58"/>
    </location>
</feature>
<dbReference type="InterPro" id="IPR029063">
    <property type="entry name" value="SAM-dependent_MTases_sf"/>
</dbReference>
<dbReference type="GO" id="GO:0032259">
    <property type="term" value="P:methylation"/>
    <property type="evidence" value="ECO:0007669"/>
    <property type="project" value="UniProtKB-KW"/>
</dbReference>
<keyword evidence="9" id="KW-1185">Reference proteome</keyword>
<dbReference type="GO" id="GO:0016206">
    <property type="term" value="F:catechol O-methyltransferase activity"/>
    <property type="evidence" value="ECO:0007669"/>
    <property type="project" value="UniProtKB-EC"/>
</dbReference>
<dbReference type="Proteomes" id="UP000186817">
    <property type="component" value="Unassembled WGS sequence"/>
</dbReference>
<evidence type="ECO:0000256" key="6">
    <source>
        <dbReference type="ARBA" id="ARBA00023453"/>
    </source>
</evidence>